<comment type="subcellular location">
    <subcellularLocation>
        <location evidence="1 7">Cytoplasm</location>
    </subcellularLocation>
</comment>
<dbReference type="Pfam" id="PF13242">
    <property type="entry name" value="Hydrolase_like"/>
    <property type="match status" value="1"/>
</dbReference>
<dbReference type="InterPro" id="IPR036412">
    <property type="entry name" value="HAD-like_sf"/>
</dbReference>
<comment type="similarity">
    <text evidence="7">Belongs to the gmhB family.</text>
</comment>
<dbReference type="InterPro" id="IPR006543">
    <property type="entry name" value="Histidinol-phos"/>
</dbReference>
<proteinExistence type="inferred from homology"/>
<evidence type="ECO:0000256" key="4">
    <source>
        <dbReference type="ARBA" id="ARBA00022801"/>
    </source>
</evidence>
<dbReference type="PANTHER" id="PTHR42891:SF1">
    <property type="entry name" value="D-GLYCERO-BETA-D-MANNO-HEPTOSE-1,7-BISPHOSPHATE 7-PHOSPHATASE"/>
    <property type="match status" value="1"/>
</dbReference>
<keyword evidence="9" id="KW-1185">Reference proteome</keyword>
<reference evidence="8 9" key="1">
    <citation type="submission" date="2021-12" db="EMBL/GenBank/DDBJ databases">
        <title>Discovery of the Pendulisporaceae a myxobacterial family with distinct sporulation behavior and unique specialized metabolism.</title>
        <authorList>
            <person name="Garcia R."/>
            <person name="Popoff A."/>
            <person name="Bader C.D."/>
            <person name="Loehr J."/>
            <person name="Walesch S."/>
            <person name="Walt C."/>
            <person name="Boldt J."/>
            <person name="Bunk B."/>
            <person name="Haeckl F.J.F.P.J."/>
            <person name="Gunesch A.P."/>
            <person name="Birkelbach J."/>
            <person name="Nuebel U."/>
            <person name="Pietschmann T."/>
            <person name="Bach T."/>
            <person name="Mueller R."/>
        </authorList>
    </citation>
    <scope>NUCLEOTIDE SEQUENCE [LARGE SCALE GENOMIC DNA]</scope>
    <source>
        <strain evidence="8 9">MSr12523</strain>
    </source>
</reference>
<keyword evidence="5 7" id="KW-0119">Carbohydrate metabolism</keyword>
<evidence type="ECO:0000256" key="7">
    <source>
        <dbReference type="PIRNR" id="PIRNR004682"/>
    </source>
</evidence>
<name>A0ABZ2K6J6_9BACT</name>
<keyword evidence="2 7" id="KW-0963">Cytoplasm</keyword>
<evidence type="ECO:0000256" key="6">
    <source>
        <dbReference type="ARBA" id="ARBA00031828"/>
    </source>
</evidence>
<evidence type="ECO:0000256" key="3">
    <source>
        <dbReference type="ARBA" id="ARBA00022723"/>
    </source>
</evidence>
<accession>A0ABZ2K6J6</accession>
<dbReference type="RefSeq" id="WP_394844308.1">
    <property type="nucleotide sequence ID" value="NZ_CP089982.1"/>
</dbReference>
<dbReference type="NCBIfam" id="TIGR01662">
    <property type="entry name" value="HAD-SF-IIIA"/>
    <property type="match status" value="1"/>
</dbReference>
<dbReference type="Gene3D" id="3.40.50.1000">
    <property type="entry name" value="HAD superfamily/HAD-like"/>
    <property type="match status" value="1"/>
</dbReference>
<dbReference type="PIRSF" id="PIRSF004682">
    <property type="entry name" value="GmhB"/>
    <property type="match status" value="1"/>
</dbReference>
<dbReference type="PANTHER" id="PTHR42891">
    <property type="entry name" value="D-GLYCERO-BETA-D-MANNO-HEPTOSE-1,7-BISPHOSPHATE 7-PHOSPHATASE"/>
    <property type="match status" value="1"/>
</dbReference>
<evidence type="ECO:0000256" key="5">
    <source>
        <dbReference type="ARBA" id="ARBA00023277"/>
    </source>
</evidence>
<sequence length="213" mass="22445">MGVGEVTLRRGVILDRDGTLIDVVRDEETGVITTAFHPNQLRLLAGVEEGLRLLHDAGYVLAIATNQPGPAKGHFGREAVQRTNDALVALLAHRGIPIAKVATCMHHPEGGAGGDSSLVGPCECRKPKPGLLLDLVRDLGLNPAHSWMLGDTSSDVEAGHAAGLRTGLIFAPNRCELCPLRPQQGTTAPTRRLPDLAGATVRDLASKIANTAE</sequence>
<evidence type="ECO:0000256" key="1">
    <source>
        <dbReference type="ARBA" id="ARBA00004496"/>
    </source>
</evidence>
<dbReference type="InterPro" id="IPR023214">
    <property type="entry name" value="HAD_sf"/>
</dbReference>
<dbReference type="Proteomes" id="UP001379533">
    <property type="component" value="Chromosome"/>
</dbReference>
<organism evidence="8 9">
    <name type="scientific">Pendulispora brunnea</name>
    <dbReference type="NCBI Taxonomy" id="2905690"/>
    <lineage>
        <taxon>Bacteria</taxon>
        <taxon>Pseudomonadati</taxon>
        <taxon>Myxococcota</taxon>
        <taxon>Myxococcia</taxon>
        <taxon>Myxococcales</taxon>
        <taxon>Sorangiineae</taxon>
        <taxon>Pendulisporaceae</taxon>
        <taxon>Pendulispora</taxon>
    </lineage>
</organism>
<evidence type="ECO:0000256" key="2">
    <source>
        <dbReference type="ARBA" id="ARBA00022490"/>
    </source>
</evidence>
<dbReference type="InterPro" id="IPR004446">
    <property type="entry name" value="Heptose_bisP_phosphatase"/>
</dbReference>
<keyword evidence="4 7" id="KW-0378">Hydrolase</keyword>
<dbReference type="SUPFAM" id="SSF56784">
    <property type="entry name" value="HAD-like"/>
    <property type="match status" value="1"/>
</dbReference>
<evidence type="ECO:0000313" key="9">
    <source>
        <dbReference type="Proteomes" id="UP001379533"/>
    </source>
</evidence>
<gene>
    <name evidence="8" type="ORF">LZC95_45555</name>
</gene>
<dbReference type="EC" id="3.1.3.-" evidence="7"/>
<evidence type="ECO:0000313" key="8">
    <source>
        <dbReference type="EMBL" id="WXA93709.1"/>
    </source>
</evidence>
<protein>
    <recommendedName>
        <fullName evidence="6 7">D,D-heptose 1,7-bisphosphate phosphatase</fullName>
        <ecNumber evidence="7">3.1.3.-</ecNumber>
    </recommendedName>
</protein>
<dbReference type="GO" id="GO:0016787">
    <property type="term" value="F:hydrolase activity"/>
    <property type="evidence" value="ECO:0007669"/>
    <property type="project" value="UniProtKB-KW"/>
</dbReference>
<dbReference type="EMBL" id="CP089982">
    <property type="protein sequence ID" value="WXA93709.1"/>
    <property type="molecule type" value="Genomic_DNA"/>
</dbReference>
<keyword evidence="3" id="KW-0479">Metal-binding</keyword>
<dbReference type="InterPro" id="IPR006549">
    <property type="entry name" value="HAD-SF_hydro_IIIA"/>
</dbReference>
<dbReference type="NCBIfam" id="TIGR01656">
    <property type="entry name" value="Histidinol-ppas"/>
    <property type="match status" value="1"/>
</dbReference>